<dbReference type="PRINTS" id="PR00421">
    <property type="entry name" value="THIOREDOXIN"/>
</dbReference>
<dbReference type="PROSITE" id="PS51352">
    <property type="entry name" value="THIOREDOXIN_2"/>
    <property type="match status" value="1"/>
</dbReference>
<keyword evidence="3" id="KW-1185">Reference proteome</keyword>
<dbReference type="AlphaFoldDB" id="A0AAQ4E901"/>
<reference evidence="2 3" key="1">
    <citation type="journal article" date="2023" name="Arcadia Sci">
        <title>De novo assembly of a long-read Amblyomma americanum tick genome.</title>
        <authorList>
            <person name="Chou S."/>
            <person name="Poskanzer K.E."/>
            <person name="Rollins M."/>
            <person name="Thuy-Boun P.S."/>
        </authorList>
    </citation>
    <scope>NUCLEOTIDE SEQUENCE [LARGE SCALE GENOMIC DNA]</scope>
    <source>
        <strain evidence="2">F_SG_1</strain>
        <tissue evidence="2">Salivary glands</tissue>
    </source>
</reference>
<dbReference type="GO" id="GO:0045494">
    <property type="term" value="P:photoreceptor cell maintenance"/>
    <property type="evidence" value="ECO:0007669"/>
    <property type="project" value="InterPro"/>
</dbReference>
<proteinExistence type="predicted"/>
<dbReference type="InterPro" id="IPR029519">
    <property type="entry name" value="RdCVF2"/>
</dbReference>
<comment type="caution">
    <text evidence="2">The sequence shown here is derived from an EMBL/GenBank/DDBJ whole genome shotgun (WGS) entry which is preliminary data.</text>
</comment>
<dbReference type="GO" id="GO:0007600">
    <property type="term" value="P:sensory perception"/>
    <property type="evidence" value="ECO:0007669"/>
    <property type="project" value="InterPro"/>
</dbReference>
<evidence type="ECO:0000313" key="3">
    <source>
        <dbReference type="Proteomes" id="UP001321473"/>
    </source>
</evidence>
<dbReference type="InterPro" id="IPR012336">
    <property type="entry name" value="Thioredoxin-like_fold"/>
</dbReference>
<dbReference type="CDD" id="cd02964">
    <property type="entry name" value="TryX_like_family"/>
    <property type="match status" value="1"/>
</dbReference>
<organism evidence="2 3">
    <name type="scientific">Amblyomma americanum</name>
    <name type="common">Lone star tick</name>
    <dbReference type="NCBI Taxonomy" id="6943"/>
    <lineage>
        <taxon>Eukaryota</taxon>
        <taxon>Metazoa</taxon>
        <taxon>Ecdysozoa</taxon>
        <taxon>Arthropoda</taxon>
        <taxon>Chelicerata</taxon>
        <taxon>Arachnida</taxon>
        <taxon>Acari</taxon>
        <taxon>Parasitiformes</taxon>
        <taxon>Ixodida</taxon>
        <taxon>Ixodoidea</taxon>
        <taxon>Ixodidae</taxon>
        <taxon>Amblyomminae</taxon>
        <taxon>Amblyomma</taxon>
    </lineage>
</organism>
<evidence type="ECO:0000313" key="2">
    <source>
        <dbReference type="EMBL" id="KAK8771102.1"/>
    </source>
</evidence>
<dbReference type="PANTHER" id="PTHR46762">
    <property type="entry name" value="NUCLEOREDOXIN-LIKE PROTEIN 2"/>
    <property type="match status" value="1"/>
</dbReference>
<dbReference type="Pfam" id="PF13905">
    <property type="entry name" value="Thioredoxin_8"/>
    <property type="match status" value="1"/>
</dbReference>
<dbReference type="SUPFAM" id="SSF52833">
    <property type="entry name" value="Thioredoxin-like"/>
    <property type="match status" value="1"/>
</dbReference>
<dbReference type="Proteomes" id="UP001321473">
    <property type="component" value="Unassembled WGS sequence"/>
</dbReference>
<dbReference type="InterPro" id="IPR013766">
    <property type="entry name" value="Thioredoxin_domain"/>
</dbReference>
<dbReference type="PANTHER" id="PTHR46762:SF1">
    <property type="entry name" value="NUCLEOREDOXIN-LIKE PROTEIN 2"/>
    <property type="match status" value="1"/>
</dbReference>
<protein>
    <recommendedName>
        <fullName evidence="1">Thioredoxin domain-containing protein</fullName>
    </recommendedName>
</protein>
<gene>
    <name evidence="2" type="ORF">V5799_025653</name>
</gene>
<evidence type="ECO:0000259" key="1">
    <source>
        <dbReference type="PROSITE" id="PS51352"/>
    </source>
</evidence>
<sequence>MKWEVDRRIAFSAPCIESNMDMFKGKMLVRKDGSECLAEDALGSTKVVALYFSAHWCPPCRMFTPVLAEAYKEMKDESAASVEVIFVSSDRANSDMLSYMKESHGDWYAVKFGDPFLQELKTKYGVSGIPTLIVVKRDGTVITANGRGDIQTQGPRAFVDWANAA</sequence>
<name>A0AAQ4E901_AMBAM</name>
<feature type="domain" description="Thioredoxin" evidence="1">
    <location>
        <begin position="7"/>
        <end position="164"/>
    </location>
</feature>
<dbReference type="InterPro" id="IPR036249">
    <property type="entry name" value="Thioredoxin-like_sf"/>
</dbReference>
<dbReference type="Gene3D" id="3.40.30.10">
    <property type="entry name" value="Glutaredoxin"/>
    <property type="match status" value="1"/>
</dbReference>
<dbReference type="EMBL" id="JARKHS020020125">
    <property type="protein sequence ID" value="KAK8771102.1"/>
    <property type="molecule type" value="Genomic_DNA"/>
</dbReference>
<accession>A0AAQ4E901</accession>